<keyword evidence="1" id="KW-0732">Signal</keyword>
<dbReference type="OrthoDB" id="175993at2"/>
<comment type="caution">
    <text evidence="5">The sequence shown here is derived from an EMBL/GenBank/DDBJ whole genome shotgun (WGS) entry which is preliminary data.</text>
</comment>
<evidence type="ECO:0000313" key="5">
    <source>
        <dbReference type="EMBL" id="RXH57835.1"/>
    </source>
</evidence>
<evidence type="ECO:0000259" key="3">
    <source>
        <dbReference type="Pfam" id="PF16335"/>
    </source>
</evidence>
<dbReference type="PANTHER" id="PTHR31987">
    <property type="entry name" value="GLUTAMINASE A-RELATED"/>
    <property type="match status" value="1"/>
</dbReference>
<organism evidence="5 6">
    <name type="scientific">Granulicella sibirica</name>
    <dbReference type="NCBI Taxonomy" id="2479048"/>
    <lineage>
        <taxon>Bacteria</taxon>
        <taxon>Pseudomonadati</taxon>
        <taxon>Acidobacteriota</taxon>
        <taxon>Terriglobia</taxon>
        <taxon>Terriglobales</taxon>
        <taxon>Acidobacteriaceae</taxon>
        <taxon>Granulicella</taxon>
    </lineage>
</organism>
<dbReference type="InterPro" id="IPR032514">
    <property type="entry name" value="GtaA_central"/>
</dbReference>
<dbReference type="InterPro" id="IPR033433">
    <property type="entry name" value="GtaA_N"/>
</dbReference>
<dbReference type="PANTHER" id="PTHR31987:SF1">
    <property type="entry name" value="GLUTAMINASE A"/>
    <property type="match status" value="1"/>
</dbReference>
<feature type="signal peptide" evidence="1">
    <location>
        <begin position="1"/>
        <end position="21"/>
    </location>
</feature>
<name>A0A4Q0T2E5_9BACT</name>
<dbReference type="Pfam" id="PF16334">
    <property type="entry name" value="DUF4964"/>
    <property type="match status" value="1"/>
</dbReference>
<dbReference type="InterPro" id="IPR012341">
    <property type="entry name" value="6hp_glycosidase-like_sf"/>
</dbReference>
<proteinExistence type="predicted"/>
<dbReference type="InterPro" id="IPR008928">
    <property type="entry name" value="6-hairpin_glycosidase_sf"/>
</dbReference>
<evidence type="ECO:0000256" key="1">
    <source>
        <dbReference type="SAM" id="SignalP"/>
    </source>
</evidence>
<accession>A0A4Q0T2E5</accession>
<gene>
    <name evidence="5" type="ORF">GRAN_1145</name>
</gene>
<feature type="domain" description="Glutaminase A N-terminal" evidence="4">
    <location>
        <begin position="96"/>
        <end position="323"/>
    </location>
</feature>
<evidence type="ECO:0000259" key="2">
    <source>
        <dbReference type="Pfam" id="PF16334"/>
    </source>
</evidence>
<dbReference type="RefSeq" id="WP_128911943.1">
    <property type="nucleotide sequence ID" value="NZ_RDSM01000001.1"/>
</dbReference>
<evidence type="ECO:0000313" key="6">
    <source>
        <dbReference type="Proteomes" id="UP000289437"/>
    </source>
</evidence>
<evidence type="ECO:0000259" key="4">
    <source>
        <dbReference type="Pfam" id="PF17168"/>
    </source>
</evidence>
<feature type="chain" id="PRO_5020608987" evidence="1">
    <location>
        <begin position="22"/>
        <end position="691"/>
    </location>
</feature>
<sequence>MPERLVLAAATLLLTTLSALAQQNRPPATPLITHDPYFSVWSNTDKLTDSPTRHWTGHPQPLAGLVRIDGKPFRIMGSDPRNIPVMDQTSMQLTPTHTRYTFAASGIELTLTFFTPAFLDDLDLLSRPVTYLTWTAHSTDSTSHELSVLLDASPDIATSYDHQPVTFSRHRTAATEVLSVGTRDQAILNRSGDDLRIDWGYFHIAIPSDEASKSTISTRPAAAFTKDGILPAADDMEGAIPTGRSAPHLAVALPFGSVGPQAVSRHLLVSYTEDYAIQLMHQNLRPWWQRDNMPVADMLDAAERDYPTLEARGVKFDADLTADLTKSAGEHYAWLCTLAYRQSIAAHKLVADGNGEPMLFAKENFSNGDMATVDVLYPSAPIFLFFNPRLLQAQVLPVLEYAANPSHWHFPFAPHDMGQYPLANGQEYGGGEKTEEDQMPVEESGNLIILVDALARTEGNTALAARFWPLLTKWADYLREKGLDPENQLTTDDFAGHVAHNANLSIKAIDAIAAYADLARLLHHESESKQYAAAAKTMAGKWIDMAKEGDHYKLAFNSPNTWSQKYNLVWDKVLDYNLFPKSVRDSEIAYYKTKLNLYGIPLDSRADYTKLDWELWTATLADNKADFDTLVDPLYKWSNETVSRVPMTDWYDTKTGKQVGFQARSVVGGLFIKALSDRPLADKYRAKATTK</sequence>
<keyword evidence="6" id="KW-1185">Reference proteome</keyword>
<dbReference type="Proteomes" id="UP000289437">
    <property type="component" value="Unassembled WGS sequence"/>
</dbReference>
<protein>
    <submittedName>
        <fullName evidence="5">Glutaminase A</fullName>
    </submittedName>
</protein>
<dbReference type="Pfam" id="PF16335">
    <property type="entry name" value="GtaA_6_Hairpin"/>
    <property type="match status" value="1"/>
</dbReference>
<feature type="domain" description="DUF4964" evidence="2">
    <location>
        <begin position="20"/>
        <end position="80"/>
    </location>
</feature>
<reference evidence="6" key="2">
    <citation type="submission" date="2019-02" db="EMBL/GenBank/DDBJ databases">
        <title>Granulicella sibirica sp. nov., a psychrotolerant acidobacterium isolated from an organic soil layer in forested tundra, West Siberia.</title>
        <authorList>
            <person name="Oshkin I.Y."/>
            <person name="Kulichevskaya I.S."/>
            <person name="Rijpstra W.I.C."/>
            <person name="Sinninghe Damste J.S."/>
            <person name="Rakitin A.L."/>
            <person name="Ravin N.V."/>
            <person name="Dedysh S.N."/>
        </authorList>
    </citation>
    <scope>NUCLEOTIDE SEQUENCE [LARGE SCALE GENOMIC DNA]</scope>
    <source>
        <strain evidence="6">AF10</strain>
    </source>
</reference>
<dbReference type="InterPro" id="IPR032515">
    <property type="entry name" value="DUF4964"/>
</dbReference>
<feature type="domain" description="Glutaminase A central" evidence="3">
    <location>
        <begin position="329"/>
        <end position="673"/>
    </location>
</feature>
<dbReference type="GO" id="GO:0005975">
    <property type="term" value="P:carbohydrate metabolic process"/>
    <property type="evidence" value="ECO:0007669"/>
    <property type="project" value="InterPro"/>
</dbReference>
<dbReference type="Pfam" id="PF17168">
    <property type="entry name" value="DUF5127"/>
    <property type="match status" value="1"/>
</dbReference>
<dbReference type="AlphaFoldDB" id="A0A4Q0T2E5"/>
<dbReference type="EMBL" id="RDSM01000001">
    <property type="protein sequence ID" value="RXH57835.1"/>
    <property type="molecule type" value="Genomic_DNA"/>
</dbReference>
<dbReference type="Gene3D" id="1.50.10.10">
    <property type="match status" value="1"/>
</dbReference>
<dbReference type="SUPFAM" id="SSF48208">
    <property type="entry name" value="Six-hairpin glycosidases"/>
    <property type="match status" value="1"/>
</dbReference>
<reference evidence="5 6" key="1">
    <citation type="submission" date="2018-11" db="EMBL/GenBank/DDBJ databases">
        <authorList>
            <person name="Mardanov A.V."/>
            <person name="Ravin N.V."/>
            <person name="Dedysh S.N."/>
        </authorList>
    </citation>
    <scope>NUCLEOTIDE SEQUENCE [LARGE SCALE GENOMIC DNA]</scope>
    <source>
        <strain evidence="5 6">AF10</strain>
    </source>
</reference>
<dbReference type="InterPro" id="IPR052743">
    <property type="entry name" value="Glutaminase_GtaA"/>
</dbReference>